<dbReference type="InterPro" id="IPR028994">
    <property type="entry name" value="Integrin_alpha_N"/>
</dbReference>
<keyword evidence="1" id="KW-0812">Transmembrane</keyword>
<gene>
    <name evidence="2" type="ORF">DI556_13125</name>
</gene>
<protein>
    <recommendedName>
        <fullName evidence="4">EF-hand domain-containing protein</fullName>
    </recommendedName>
</protein>
<dbReference type="InterPro" id="IPR018247">
    <property type="entry name" value="EF_Hand_1_Ca_BS"/>
</dbReference>
<evidence type="ECO:0000313" key="3">
    <source>
        <dbReference type="Proteomes" id="UP000249185"/>
    </source>
</evidence>
<keyword evidence="1" id="KW-1133">Transmembrane helix</keyword>
<dbReference type="EMBL" id="QFPW01000010">
    <property type="protein sequence ID" value="PZQ48754.1"/>
    <property type="molecule type" value="Genomic_DNA"/>
</dbReference>
<keyword evidence="1" id="KW-0472">Membrane</keyword>
<dbReference type="SUPFAM" id="SSF69318">
    <property type="entry name" value="Integrin alpha N-terminal domain"/>
    <property type="match status" value="1"/>
</dbReference>
<comment type="caution">
    <text evidence="2">The sequence shown here is derived from an EMBL/GenBank/DDBJ whole genome shotgun (WGS) entry which is preliminary data.</text>
</comment>
<dbReference type="PROSITE" id="PS00018">
    <property type="entry name" value="EF_HAND_1"/>
    <property type="match status" value="1"/>
</dbReference>
<dbReference type="Proteomes" id="UP000249185">
    <property type="component" value="Unassembled WGS sequence"/>
</dbReference>
<evidence type="ECO:0000313" key="2">
    <source>
        <dbReference type="EMBL" id="PZQ48754.1"/>
    </source>
</evidence>
<evidence type="ECO:0000256" key="1">
    <source>
        <dbReference type="SAM" id="Phobius"/>
    </source>
</evidence>
<name>A0A2W5N6N4_RHOSU</name>
<evidence type="ECO:0008006" key="4">
    <source>
        <dbReference type="Google" id="ProtNLM"/>
    </source>
</evidence>
<feature type="transmembrane region" description="Helical" evidence="1">
    <location>
        <begin position="28"/>
        <end position="49"/>
    </location>
</feature>
<organism evidence="2 3">
    <name type="scientific">Rhodovulum sulfidophilum</name>
    <name type="common">Rhodobacter sulfidophilus</name>
    <dbReference type="NCBI Taxonomy" id="35806"/>
    <lineage>
        <taxon>Bacteria</taxon>
        <taxon>Pseudomonadati</taxon>
        <taxon>Pseudomonadota</taxon>
        <taxon>Alphaproteobacteria</taxon>
        <taxon>Rhodobacterales</taxon>
        <taxon>Paracoccaceae</taxon>
        <taxon>Rhodovulum</taxon>
    </lineage>
</organism>
<reference evidence="2 3" key="1">
    <citation type="submission" date="2017-08" db="EMBL/GenBank/DDBJ databases">
        <title>Infants hospitalized years apart are colonized by the same room-sourced microbial strains.</title>
        <authorList>
            <person name="Brooks B."/>
            <person name="Olm M.R."/>
            <person name="Firek B.A."/>
            <person name="Baker R."/>
            <person name="Thomas B.C."/>
            <person name="Morowitz M.J."/>
            <person name="Banfield J.F."/>
        </authorList>
    </citation>
    <scope>NUCLEOTIDE SEQUENCE [LARGE SCALE GENOMIC DNA]</scope>
    <source>
        <strain evidence="2">S2_005_002_R2_34</strain>
    </source>
</reference>
<accession>A0A2W5N6N4</accession>
<proteinExistence type="predicted"/>
<sequence length="475" mass="50408">MKKARRASAPAAGAAIEAAPARAKRSTGQLVLIGALVLGFAGAFGYVALKPKLSARGAQPASGLGLAPDWIPRILPAAGSLVLVDLSARGAAIRPLEASGAHFDFAGDGFAERTAWPMSGTGILGYLVPIEGGGQRFELISGTGGEGPLAAFDENGDGRLDAADFWFGRIAVWNDVDGDGFVGEREIRSLASYFVGSIALDPVVSGDIPAGGRRLGEIRYADGTAVEAREILTETAPSDTVMLVPTGFQWDQRVYLLPNLGERGIIPSAAYAMSADPALLEAGERLTRRLLNGQVAIFREELRDFVTALAMPGRGVPGFEDPRLEVLAREAGFTKAMFDATGKPAPSEAEVAGNFDRLVNETALDFCLQAVGLHVPSMEDRMFAAHPLAWLDTMRVGGGFEPDLRVVVERGAEEVARGAMTGEDLIALIEITAPRLDPEAIRALRDRRVKARIDAALGTEAREFHRRLKDLNGDA</sequence>
<dbReference type="AlphaFoldDB" id="A0A2W5N6N4"/>